<evidence type="ECO:0000313" key="4">
    <source>
        <dbReference type="Proteomes" id="UP000314294"/>
    </source>
</evidence>
<reference evidence="3 4" key="1">
    <citation type="submission" date="2019-03" db="EMBL/GenBank/DDBJ databases">
        <title>First draft genome of Liparis tanakae, snailfish: a comprehensive survey of snailfish specific genes.</title>
        <authorList>
            <person name="Kim W."/>
            <person name="Song I."/>
            <person name="Jeong J.-H."/>
            <person name="Kim D."/>
            <person name="Kim S."/>
            <person name="Ryu S."/>
            <person name="Song J.Y."/>
            <person name="Lee S.K."/>
        </authorList>
    </citation>
    <scope>NUCLEOTIDE SEQUENCE [LARGE SCALE GENOMIC DNA]</scope>
    <source>
        <tissue evidence="3">Muscle</tissue>
    </source>
</reference>
<evidence type="ECO:0000313" key="3">
    <source>
        <dbReference type="EMBL" id="TNN49501.1"/>
    </source>
</evidence>
<dbReference type="EMBL" id="SRLO01000654">
    <property type="protein sequence ID" value="TNN49501.1"/>
    <property type="molecule type" value="Genomic_DNA"/>
</dbReference>
<dbReference type="AlphaFoldDB" id="A0A4Z2G8C4"/>
<feature type="signal peptide" evidence="2">
    <location>
        <begin position="1"/>
        <end position="36"/>
    </location>
</feature>
<gene>
    <name evidence="3" type="ORF">EYF80_040295</name>
</gene>
<dbReference type="Proteomes" id="UP000314294">
    <property type="component" value="Unassembled WGS sequence"/>
</dbReference>
<comment type="caution">
    <text evidence="3">The sequence shown here is derived from an EMBL/GenBank/DDBJ whole genome shotgun (WGS) entry which is preliminary data.</text>
</comment>
<organism evidence="3 4">
    <name type="scientific">Liparis tanakae</name>
    <name type="common">Tanaka's snailfish</name>
    <dbReference type="NCBI Taxonomy" id="230148"/>
    <lineage>
        <taxon>Eukaryota</taxon>
        <taxon>Metazoa</taxon>
        <taxon>Chordata</taxon>
        <taxon>Craniata</taxon>
        <taxon>Vertebrata</taxon>
        <taxon>Euteleostomi</taxon>
        <taxon>Actinopterygii</taxon>
        <taxon>Neopterygii</taxon>
        <taxon>Teleostei</taxon>
        <taxon>Neoteleostei</taxon>
        <taxon>Acanthomorphata</taxon>
        <taxon>Eupercaria</taxon>
        <taxon>Perciformes</taxon>
        <taxon>Cottioidei</taxon>
        <taxon>Cottales</taxon>
        <taxon>Liparidae</taxon>
        <taxon>Liparis</taxon>
    </lineage>
</organism>
<accession>A0A4Z2G8C4</accession>
<keyword evidence="2" id="KW-0732">Signal</keyword>
<evidence type="ECO:0000256" key="1">
    <source>
        <dbReference type="SAM" id="MobiDB-lite"/>
    </source>
</evidence>
<feature type="region of interest" description="Disordered" evidence="1">
    <location>
        <begin position="34"/>
        <end position="64"/>
    </location>
</feature>
<name>A0A4Z2G8C4_9TELE</name>
<evidence type="ECO:0000256" key="2">
    <source>
        <dbReference type="SAM" id="SignalP"/>
    </source>
</evidence>
<keyword evidence="4" id="KW-1185">Reference proteome</keyword>
<sequence length="64" mass="7227">MEPGTGNERRRREQIPSSPFLFILFHLFICPSAVQPQRPGEGSPSRRVTPAAADLPDQDIHEWS</sequence>
<protein>
    <submittedName>
        <fullName evidence="3">Uncharacterized protein</fullName>
    </submittedName>
</protein>
<feature type="chain" id="PRO_5021477749" evidence="2">
    <location>
        <begin position="37"/>
        <end position="64"/>
    </location>
</feature>
<proteinExistence type="predicted"/>